<comment type="caution">
    <text evidence="1">The sequence shown here is derived from an EMBL/GenBank/DDBJ whole genome shotgun (WGS) entry which is preliminary data.</text>
</comment>
<gene>
    <name evidence="1" type="ORF">RHMOL_Rhmol07G0186000</name>
</gene>
<sequence>MLLQRLVELKNLAKRSTHKPTTSKKGSKASSFCVDDWEEEEFDNFVSDEGEEEDVDGYKSNDGEDIGD</sequence>
<evidence type="ECO:0000313" key="2">
    <source>
        <dbReference type="Proteomes" id="UP001062846"/>
    </source>
</evidence>
<reference evidence="1" key="1">
    <citation type="submission" date="2022-02" db="EMBL/GenBank/DDBJ databases">
        <title>Plant Genome Project.</title>
        <authorList>
            <person name="Zhang R.-G."/>
        </authorList>
    </citation>
    <scope>NUCLEOTIDE SEQUENCE</scope>
    <source>
        <strain evidence="1">AT1</strain>
    </source>
</reference>
<evidence type="ECO:0000313" key="1">
    <source>
        <dbReference type="EMBL" id="KAI8547320.1"/>
    </source>
</evidence>
<name>A0ACC0N2D2_RHOML</name>
<keyword evidence="2" id="KW-1185">Reference proteome</keyword>
<protein>
    <submittedName>
        <fullName evidence="1">Uncharacterized protein</fullName>
    </submittedName>
</protein>
<dbReference type="EMBL" id="CM046394">
    <property type="protein sequence ID" value="KAI8547320.1"/>
    <property type="molecule type" value="Genomic_DNA"/>
</dbReference>
<organism evidence="1 2">
    <name type="scientific">Rhododendron molle</name>
    <name type="common">Chinese azalea</name>
    <name type="synonym">Azalea mollis</name>
    <dbReference type="NCBI Taxonomy" id="49168"/>
    <lineage>
        <taxon>Eukaryota</taxon>
        <taxon>Viridiplantae</taxon>
        <taxon>Streptophyta</taxon>
        <taxon>Embryophyta</taxon>
        <taxon>Tracheophyta</taxon>
        <taxon>Spermatophyta</taxon>
        <taxon>Magnoliopsida</taxon>
        <taxon>eudicotyledons</taxon>
        <taxon>Gunneridae</taxon>
        <taxon>Pentapetalae</taxon>
        <taxon>asterids</taxon>
        <taxon>Ericales</taxon>
        <taxon>Ericaceae</taxon>
        <taxon>Ericoideae</taxon>
        <taxon>Rhodoreae</taxon>
        <taxon>Rhododendron</taxon>
    </lineage>
</organism>
<dbReference type="Proteomes" id="UP001062846">
    <property type="component" value="Chromosome 7"/>
</dbReference>
<accession>A0ACC0N2D2</accession>
<proteinExistence type="predicted"/>